<feature type="domain" description="Alpha-(1-&gt;3)-arabinofuranosyltransferase N-terminal GT-C" evidence="2">
    <location>
        <begin position="47"/>
        <end position="259"/>
    </location>
</feature>
<feature type="transmembrane region" description="Helical" evidence="1">
    <location>
        <begin position="234"/>
        <end position="255"/>
    </location>
</feature>
<comment type="caution">
    <text evidence="4">The sequence shown here is derived from an EMBL/GenBank/DDBJ whole genome shotgun (WGS) entry which is preliminary data.</text>
</comment>
<feature type="domain" description="Arabinofuranosyltransferase D third carbohydrate binding module" evidence="3">
    <location>
        <begin position="585"/>
        <end position="713"/>
    </location>
</feature>
<evidence type="ECO:0000313" key="4">
    <source>
        <dbReference type="EMBL" id="TCC29284.1"/>
    </source>
</evidence>
<dbReference type="AlphaFoldDB" id="A0A4R0IBM8"/>
<organism evidence="4 5">
    <name type="scientific">Kribbella sindirgiensis</name>
    <dbReference type="NCBI Taxonomy" id="1124744"/>
    <lineage>
        <taxon>Bacteria</taxon>
        <taxon>Bacillati</taxon>
        <taxon>Actinomycetota</taxon>
        <taxon>Actinomycetes</taxon>
        <taxon>Propionibacteriales</taxon>
        <taxon>Kribbellaceae</taxon>
        <taxon>Kribbella</taxon>
    </lineage>
</organism>
<feature type="transmembrane region" description="Helical" evidence="1">
    <location>
        <begin position="201"/>
        <end position="227"/>
    </location>
</feature>
<evidence type="ECO:0000259" key="3">
    <source>
        <dbReference type="Pfam" id="PF24607"/>
    </source>
</evidence>
<dbReference type="SUPFAM" id="SSF49785">
    <property type="entry name" value="Galactose-binding domain-like"/>
    <property type="match status" value="1"/>
</dbReference>
<dbReference type="GO" id="GO:0016740">
    <property type="term" value="F:transferase activity"/>
    <property type="evidence" value="ECO:0007669"/>
    <property type="project" value="InterPro"/>
</dbReference>
<name>A0A4R0IBM8_9ACTN</name>
<proteinExistence type="predicted"/>
<evidence type="ECO:0000313" key="5">
    <source>
        <dbReference type="Proteomes" id="UP000292695"/>
    </source>
</evidence>
<dbReference type="Gene3D" id="2.60.120.260">
    <property type="entry name" value="Galactose-binding domain-like"/>
    <property type="match status" value="1"/>
</dbReference>
<feature type="transmembrane region" description="Helical" evidence="1">
    <location>
        <begin position="886"/>
        <end position="905"/>
    </location>
</feature>
<feature type="transmembrane region" description="Helical" evidence="1">
    <location>
        <begin position="267"/>
        <end position="287"/>
    </location>
</feature>
<keyword evidence="1" id="KW-0812">Transmembrane</keyword>
<feature type="transmembrane region" description="Helical" evidence="1">
    <location>
        <begin position="299"/>
        <end position="321"/>
    </location>
</feature>
<sequence length="913" mass="97042">MPDLTVRQRSRRGAAGSVSVPPVRRLKAGSSEQVVWRARLVLGCLALIALCFQRAPGQIVPDRRLELTAGPGGFLSRALHLWDPHTSFGQLQSDAYGYLFPMGPFHWLLDTLSVPDWVTQRLWWSLVLCVAFLGIWKLCNVLQYGVPWTRLAVALLYAVVPLAFGGLAIEVWPLAMAPWVLMPLVSPGSRSGWWRVSWSAVAFALIGGANPIAGVATLVVPAVWLVARARLKLTAAWLGFVVAASIWWLVPLLMLLRYGVAPQSVRWVPVAGAVVGVPLALAAAHYLRRLTNLSVSQGVHRRVVPVLVTCLAVAAAVPVVLARPDGAFAAIPQHWEDAANWLDEQTTPGSVLVLPGSSEPLAALVSRPLAALTNDMRSRIDSGVGDSALRQELTRDGVRYVVVRNDVPEDTPSLAIHESLADSGIGRVAYFGPPGQSVLPYPSVEIYDVGATTPGRLIPRSRLVAVGGTADDVPTVVAALGGQGAAVLRADANGKLDGLPLIATESQPTDGQPSAVVLRNAQIGRSACLHVGARALCSQDQEMDSAEPNGLSRSVQLPQAATYQLRGTALPQDGEALERLLSVPGAIAATASSRAVAAPEGRPDAAVDRDLGTGWLAAPDDPTPSLTLKLPVARDVKGLRFQAYLNGSRPAEVVLHFDGGAPLPATVDAGGYVRFSPRHAQTVRIDFTATKPLQDARTSPVGVTEVEVLGADELRKAVAPQRRAPVYCGNGPTVRVDGVPARTQVAATMRDLLQRRHVTFSLCGQMSAFPLRSGLHRVEVQTNGGLVPIEATLAKAGFGDVSVTPVQGVDVWRPNPTELTVEVPGADEQSVLAVAQNYNEGWEAYDGSGQKLTPIRIGGWQQGWVLPAGPEQVVTASFLPDRTYRAGLLLGLVALLSVLATAAFFSTGRSTRR</sequence>
<dbReference type="Proteomes" id="UP000292695">
    <property type="component" value="Unassembled WGS sequence"/>
</dbReference>
<feature type="transmembrane region" description="Helical" evidence="1">
    <location>
        <begin position="151"/>
        <end position="181"/>
    </location>
</feature>
<dbReference type="Pfam" id="PF24607">
    <property type="entry name" value="CBM_AftD"/>
    <property type="match status" value="1"/>
</dbReference>
<feature type="transmembrane region" description="Helical" evidence="1">
    <location>
        <begin position="34"/>
        <end position="55"/>
    </location>
</feature>
<dbReference type="InterPro" id="IPR008979">
    <property type="entry name" value="Galactose-bd-like_sf"/>
</dbReference>
<dbReference type="OrthoDB" id="5242711at2"/>
<accession>A0A4R0IBM8</accession>
<reference evidence="4 5" key="1">
    <citation type="submission" date="2019-02" db="EMBL/GenBank/DDBJ databases">
        <title>Kribbella capetownensis sp. nov. and Kribbella speibonae sp. nov., isolated from soil.</title>
        <authorList>
            <person name="Curtis S.M."/>
            <person name="Norton I."/>
            <person name="Everest G.J."/>
            <person name="Meyers P.R."/>
        </authorList>
    </citation>
    <scope>NUCLEOTIDE SEQUENCE [LARGE SCALE GENOMIC DNA]</scope>
    <source>
        <strain evidence="4 5">DSM 27082</strain>
    </source>
</reference>
<keyword evidence="1" id="KW-0472">Membrane</keyword>
<evidence type="ECO:0000259" key="2">
    <source>
        <dbReference type="Pfam" id="PF11847"/>
    </source>
</evidence>
<dbReference type="InterPro" id="IPR021798">
    <property type="entry name" value="AftD_N"/>
</dbReference>
<dbReference type="EMBL" id="SJKA01000010">
    <property type="protein sequence ID" value="TCC29284.1"/>
    <property type="molecule type" value="Genomic_DNA"/>
</dbReference>
<keyword evidence="1" id="KW-1133">Transmembrane helix</keyword>
<evidence type="ECO:0000256" key="1">
    <source>
        <dbReference type="SAM" id="Phobius"/>
    </source>
</evidence>
<keyword evidence="5" id="KW-1185">Reference proteome</keyword>
<dbReference type="Pfam" id="PF11847">
    <property type="entry name" value="GT-C_AftD"/>
    <property type="match status" value="2"/>
</dbReference>
<feature type="domain" description="Alpha-(1-&gt;3)-arabinofuranosyltransferase N-terminal GT-C" evidence="2">
    <location>
        <begin position="273"/>
        <end position="499"/>
    </location>
</feature>
<dbReference type="InterPro" id="IPR056997">
    <property type="entry name" value="CBM_AftD"/>
</dbReference>
<gene>
    <name evidence="4" type="ORF">E0H50_27105</name>
</gene>
<feature type="transmembrane region" description="Helical" evidence="1">
    <location>
        <begin position="122"/>
        <end position="139"/>
    </location>
</feature>
<protein>
    <submittedName>
        <fullName evidence="4">DUF3367 domain-containing protein</fullName>
    </submittedName>
</protein>